<dbReference type="Proteomes" id="UP000238322">
    <property type="component" value="Unassembled WGS sequence"/>
</dbReference>
<protein>
    <submittedName>
        <fullName evidence="2">Uncharacterized protein</fullName>
    </submittedName>
</protein>
<dbReference type="EMBL" id="PUHY01000016">
    <property type="protein sequence ID" value="PQO28489.1"/>
    <property type="molecule type" value="Genomic_DNA"/>
</dbReference>
<reference evidence="2 3" key="1">
    <citation type="submission" date="2018-02" db="EMBL/GenBank/DDBJ databases">
        <title>Comparative genomes isolates from brazilian mangrove.</title>
        <authorList>
            <person name="Araujo J.E."/>
            <person name="Taketani R.G."/>
            <person name="Silva M.C.P."/>
            <person name="Loureco M.V."/>
            <person name="Andreote F.D."/>
        </authorList>
    </citation>
    <scope>NUCLEOTIDE SEQUENCE [LARGE SCALE GENOMIC DNA]</scope>
    <source>
        <strain evidence="2 3">Hex-1 MGV</strain>
    </source>
</reference>
<organism evidence="2 3">
    <name type="scientific">Blastopirellula marina</name>
    <dbReference type="NCBI Taxonomy" id="124"/>
    <lineage>
        <taxon>Bacteria</taxon>
        <taxon>Pseudomonadati</taxon>
        <taxon>Planctomycetota</taxon>
        <taxon>Planctomycetia</taxon>
        <taxon>Pirellulales</taxon>
        <taxon>Pirellulaceae</taxon>
        <taxon>Blastopirellula</taxon>
    </lineage>
</organism>
<sequence length="67" mass="7033">MNRTMSGGGKQNPKSMQNSSGRHRTWCGVSGSSISSIMTPNVKADQVAAISFPFDFNQIGDSGPAPC</sequence>
<comment type="caution">
    <text evidence="2">The sequence shown here is derived from an EMBL/GenBank/DDBJ whole genome shotgun (WGS) entry which is preliminary data.</text>
</comment>
<evidence type="ECO:0000313" key="2">
    <source>
        <dbReference type="EMBL" id="PQO28489.1"/>
    </source>
</evidence>
<feature type="compositionally biased region" description="Gly residues" evidence="1">
    <location>
        <begin position="1"/>
        <end position="10"/>
    </location>
</feature>
<gene>
    <name evidence="2" type="ORF">C5Y83_28170</name>
</gene>
<dbReference type="AlphaFoldDB" id="A0A2S8F8L1"/>
<feature type="region of interest" description="Disordered" evidence="1">
    <location>
        <begin position="1"/>
        <end position="27"/>
    </location>
</feature>
<name>A0A2S8F8L1_9BACT</name>
<evidence type="ECO:0000256" key="1">
    <source>
        <dbReference type="SAM" id="MobiDB-lite"/>
    </source>
</evidence>
<evidence type="ECO:0000313" key="3">
    <source>
        <dbReference type="Proteomes" id="UP000238322"/>
    </source>
</evidence>
<accession>A0A2S8F8L1</accession>
<proteinExistence type="predicted"/>